<dbReference type="RefSeq" id="WP_127951483.1">
    <property type="nucleotide sequence ID" value="NZ_RKLO01000002.1"/>
</dbReference>
<feature type="modified residue" description="4-aspartylphosphate" evidence="1">
    <location>
        <position position="70"/>
    </location>
</feature>
<feature type="domain" description="Response regulatory" evidence="2">
    <location>
        <begin position="15"/>
        <end position="134"/>
    </location>
</feature>
<sequence length="137" mass="14758">MVNPTVRSEGSGPLRVLVYSSAAATREQVMRALGTHPHPDLPQIEYTEVATEPMVIRTMDAGGIDLAILDGEAAPAGGMGIAKQLKDELDACPPVVVLTGRVDDRWLADWSRAEAVVQHPIEPFRLAEAVVPLLRRA</sequence>
<protein>
    <recommendedName>
        <fullName evidence="2">Response regulatory domain-containing protein</fullName>
    </recommendedName>
</protein>
<dbReference type="Proteomes" id="UP000283479">
    <property type="component" value="Unassembled WGS sequence"/>
</dbReference>
<evidence type="ECO:0000313" key="4">
    <source>
        <dbReference type="Proteomes" id="UP000283479"/>
    </source>
</evidence>
<evidence type="ECO:0000259" key="2">
    <source>
        <dbReference type="PROSITE" id="PS50110"/>
    </source>
</evidence>
<dbReference type="InterPro" id="IPR001789">
    <property type="entry name" value="Sig_transdc_resp-reg_receiver"/>
</dbReference>
<organism evidence="3 4">
    <name type="scientific">Rhodococcus xishaensis</name>
    <dbReference type="NCBI Taxonomy" id="2487364"/>
    <lineage>
        <taxon>Bacteria</taxon>
        <taxon>Bacillati</taxon>
        <taxon>Actinomycetota</taxon>
        <taxon>Actinomycetes</taxon>
        <taxon>Mycobacteriales</taxon>
        <taxon>Nocardiaceae</taxon>
        <taxon>Rhodococcus</taxon>
    </lineage>
</organism>
<evidence type="ECO:0000313" key="3">
    <source>
        <dbReference type="EMBL" id="RVW03867.1"/>
    </source>
</evidence>
<accession>A0A438AYW8</accession>
<dbReference type="Gene3D" id="3.40.50.2300">
    <property type="match status" value="1"/>
</dbReference>
<name>A0A438AYW8_9NOCA</name>
<comment type="caution">
    <text evidence="3">The sequence shown here is derived from an EMBL/GenBank/DDBJ whole genome shotgun (WGS) entry which is preliminary data.</text>
</comment>
<dbReference type="SUPFAM" id="SSF52172">
    <property type="entry name" value="CheY-like"/>
    <property type="match status" value="1"/>
</dbReference>
<dbReference type="AlphaFoldDB" id="A0A438AYW8"/>
<keyword evidence="4" id="KW-1185">Reference proteome</keyword>
<dbReference type="GO" id="GO:0000160">
    <property type="term" value="P:phosphorelay signal transduction system"/>
    <property type="evidence" value="ECO:0007669"/>
    <property type="project" value="InterPro"/>
</dbReference>
<dbReference type="OrthoDB" id="3395459at2"/>
<dbReference type="EMBL" id="RKLO01000002">
    <property type="protein sequence ID" value="RVW03867.1"/>
    <property type="molecule type" value="Genomic_DNA"/>
</dbReference>
<proteinExistence type="predicted"/>
<keyword evidence="1" id="KW-0597">Phosphoprotein</keyword>
<dbReference type="InterPro" id="IPR011006">
    <property type="entry name" value="CheY-like_superfamily"/>
</dbReference>
<evidence type="ECO:0000256" key="1">
    <source>
        <dbReference type="PROSITE-ProRule" id="PRU00169"/>
    </source>
</evidence>
<gene>
    <name evidence="3" type="ORF">EGT50_04970</name>
</gene>
<dbReference type="PROSITE" id="PS50110">
    <property type="entry name" value="RESPONSE_REGULATORY"/>
    <property type="match status" value="1"/>
</dbReference>
<reference evidence="3 4" key="1">
    <citation type="submission" date="2018-11" db="EMBL/GenBank/DDBJ databases">
        <title>Rhodococcus spongicola sp. nov. and Rhodococcus xishaensis sp. nov. from marine sponges.</title>
        <authorList>
            <person name="Li L."/>
            <person name="Lin H.W."/>
        </authorList>
    </citation>
    <scope>NUCLEOTIDE SEQUENCE [LARGE SCALE GENOMIC DNA]</scope>
    <source>
        <strain evidence="3 4">LHW51113</strain>
    </source>
</reference>